<dbReference type="Gene3D" id="3.30.420.10">
    <property type="entry name" value="Ribonuclease H-like superfamily/Ribonuclease H"/>
    <property type="match status" value="1"/>
</dbReference>
<dbReference type="InterPro" id="IPR044730">
    <property type="entry name" value="RNase_H-like_dom_plant"/>
</dbReference>
<dbReference type="InterPro" id="IPR002156">
    <property type="entry name" value="RNaseH_domain"/>
</dbReference>
<protein>
    <recommendedName>
        <fullName evidence="1">RNase H type-1 domain-containing protein</fullName>
    </recommendedName>
</protein>
<evidence type="ECO:0000313" key="3">
    <source>
        <dbReference type="Proteomes" id="UP000467841"/>
    </source>
</evidence>
<dbReference type="GO" id="GO:0003676">
    <property type="term" value="F:nucleic acid binding"/>
    <property type="evidence" value="ECO:0007669"/>
    <property type="project" value="InterPro"/>
</dbReference>
<organism evidence="2 3">
    <name type="scientific">Microthlaspi erraticum</name>
    <dbReference type="NCBI Taxonomy" id="1685480"/>
    <lineage>
        <taxon>Eukaryota</taxon>
        <taxon>Viridiplantae</taxon>
        <taxon>Streptophyta</taxon>
        <taxon>Embryophyta</taxon>
        <taxon>Tracheophyta</taxon>
        <taxon>Spermatophyta</taxon>
        <taxon>Magnoliopsida</taxon>
        <taxon>eudicotyledons</taxon>
        <taxon>Gunneridae</taxon>
        <taxon>Pentapetalae</taxon>
        <taxon>rosids</taxon>
        <taxon>malvids</taxon>
        <taxon>Brassicales</taxon>
        <taxon>Brassicaceae</taxon>
        <taxon>Coluteocarpeae</taxon>
        <taxon>Microthlaspi</taxon>
    </lineage>
</organism>
<dbReference type="GO" id="GO:0004523">
    <property type="term" value="F:RNA-DNA hybrid ribonuclease activity"/>
    <property type="evidence" value="ECO:0007669"/>
    <property type="project" value="InterPro"/>
</dbReference>
<sequence length="164" mass="18340">MAQQTKRKAATPASTQYRRIGQIPGREWLTCKSDAAWREDTKSAGFGWVISRGNSSNREEILHQGSDTHRFVRSPLSAEGLAVITALTRARDLGIKHLVVASNSQELIKAIKKESSTKELHGILHDILKLSLDFEKIEFVFIPREKNRQADALAKQALIVIEPV</sequence>
<dbReference type="PANTHER" id="PTHR47074">
    <property type="entry name" value="BNAC02G40300D PROTEIN"/>
    <property type="match status" value="1"/>
</dbReference>
<name>A0A6D2ID16_9BRAS</name>
<dbReference type="InterPro" id="IPR036397">
    <property type="entry name" value="RNaseH_sf"/>
</dbReference>
<dbReference type="SUPFAM" id="SSF53098">
    <property type="entry name" value="Ribonuclease H-like"/>
    <property type="match status" value="1"/>
</dbReference>
<comment type="caution">
    <text evidence="2">The sequence shown here is derived from an EMBL/GenBank/DDBJ whole genome shotgun (WGS) entry which is preliminary data.</text>
</comment>
<dbReference type="EMBL" id="CACVBM020000932">
    <property type="protein sequence ID" value="CAA7024788.1"/>
    <property type="molecule type" value="Genomic_DNA"/>
</dbReference>
<dbReference type="PANTHER" id="PTHR47074:SF11">
    <property type="entry name" value="REVERSE TRANSCRIPTASE-LIKE PROTEIN"/>
    <property type="match status" value="1"/>
</dbReference>
<evidence type="ECO:0000313" key="2">
    <source>
        <dbReference type="EMBL" id="CAA7024788.1"/>
    </source>
</evidence>
<dbReference type="Pfam" id="PF13456">
    <property type="entry name" value="RVT_3"/>
    <property type="match status" value="1"/>
</dbReference>
<evidence type="ECO:0000259" key="1">
    <source>
        <dbReference type="Pfam" id="PF13456"/>
    </source>
</evidence>
<feature type="domain" description="RNase H type-1" evidence="1">
    <location>
        <begin position="33"/>
        <end position="157"/>
    </location>
</feature>
<gene>
    <name evidence="2" type="ORF">MERR_LOCUS12023</name>
</gene>
<dbReference type="OrthoDB" id="1113851at2759"/>
<proteinExistence type="predicted"/>
<accession>A0A6D2ID16</accession>
<dbReference type="InterPro" id="IPR012337">
    <property type="entry name" value="RNaseH-like_sf"/>
</dbReference>
<reference evidence="2" key="1">
    <citation type="submission" date="2020-01" db="EMBL/GenBank/DDBJ databases">
        <authorList>
            <person name="Mishra B."/>
        </authorList>
    </citation>
    <scope>NUCLEOTIDE SEQUENCE [LARGE SCALE GENOMIC DNA]</scope>
</reference>
<keyword evidence="3" id="KW-1185">Reference proteome</keyword>
<dbReference type="InterPro" id="IPR052929">
    <property type="entry name" value="RNase_H-like_EbsB-rel"/>
</dbReference>
<dbReference type="Proteomes" id="UP000467841">
    <property type="component" value="Unassembled WGS sequence"/>
</dbReference>
<dbReference type="AlphaFoldDB" id="A0A6D2ID16"/>
<dbReference type="CDD" id="cd06222">
    <property type="entry name" value="RNase_H_like"/>
    <property type="match status" value="1"/>
</dbReference>